<dbReference type="GO" id="GO:0003677">
    <property type="term" value="F:DNA binding"/>
    <property type="evidence" value="ECO:0007669"/>
    <property type="project" value="UniProtKB-KW"/>
</dbReference>
<accession>A0A6L5XX55</accession>
<dbReference type="GO" id="GO:0005829">
    <property type="term" value="C:cytosol"/>
    <property type="evidence" value="ECO:0007669"/>
    <property type="project" value="TreeGrafter"/>
</dbReference>
<dbReference type="Pfam" id="PF00027">
    <property type="entry name" value="cNMP_binding"/>
    <property type="match status" value="1"/>
</dbReference>
<keyword evidence="1" id="KW-0805">Transcription regulation</keyword>
<name>A0A6L5XX55_9FIRM</name>
<dbReference type="SUPFAM" id="SSF51206">
    <property type="entry name" value="cAMP-binding domain-like"/>
    <property type="match status" value="1"/>
</dbReference>
<keyword evidence="3" id="KW-0804">Transcription</keyword>
<dbReference type="PANTHER" id="PTHR24567:SF26">
    <property type="entry name" value="REGULATORY PROTEIN YEIL"/>
    <property type="match status" value="1"/>
</dbReference>
<dbReference type="InterPro" id="IPR018490">
    <property type="entry name" value="cNMP-bd_dom_sf"/>
</dbReference>
<dbReference type="InterPro" id="IPR014710">
    <property type="entry name" value="RmlC-like_jellyroll"/>
</dbReference>
<keyword evidence="6" id="KW-1185">Reference proteome</keyword>
<evidence type="ECO:0000256" key="1">
    <source>
        <dbReference type="ARBA" id="ARBA00023015"/>
    </source>
</evidence>
<evidence type="ECO:0000256" key="2">
    <source>
        <dbReference type="ARBA" id="ARBA00023125"/>
    </source>
</evidence>
<protein>
    <submittedName>
        <fullName evidence="5">Crp/Fnr family transcriptional regulator</fullName>
    </submittedName>
</protein>
<evidence type="ECO:0000313" key="5">
    <source>
        <dbReference type="EMBL" id="MSS63325.1"/>
    </source>
</evidence>
<evidence type="ECO:0000259" key="4">
    <source>
        <dbReference type="PROSITE" id="PS51063"/>
    </source>
</evidence>
<keyword evidence="2" id="KW-0238">DNA-binding</keyword>
<dbReference type="AlphaFoldDB" id="A0A6L5XX55"/>
<dbReference type="SUPFAM" id="SSF46785">
    <property type="entry name" value="Winged helix' DNA-binding domain"/>
    <property type="match status" value="1"/>
</dbReference>
<dbReference type="GO" id="GO:0003700">
    <property type="term" value="F:DNA-binding transcription factor activity"/>
    <property type="evidence" value="ECO:0007669"/>
    <property type="project" value="TreeGrafter"/>
</dbReference>
<dbReference type="Proteomes" id="UP000482209">
    <property type="component" value="Unassembled WGS sequence"/>
</dbReference>
<dbReference type="InterPro" id="IPR000595">
    <property type="entry name" value="cNMP-bd_dom"/>
</dbReference>
<organism evidence="5 6">
    <name type="scientific">Velocimicrobium porci</name>
    <dbReference type="NCBI Taxonomy" id="2606634"/>
    <lineage>
        <taxon>Bacteria</taxon>
        <taxon>Bacillati</taxon>
        <taxon>Bacillota</taxon>
        <taxon>Clostridia</taxon>
        <taxon>Lachnospirales</taxon>
        <taxon>Lachnospiraceae</taxon>
        <taxon>Velocimicrobium</taxon>
    </lineage>
</organism>
<sequence>MNNKNEMEKYFEETLSFWKHLNKEEKSKLLNESRINSFLTGESIYAGQTNCAGLFLIKTGQVRAYIISETGKEITLYRLFDRDVCIFSASCMMKNINFDIFVEAEKETEAYLIPIGAYNQLLKDSVEVSEFTNQLLASRFSDVMWVMEQVLFMSFDKRLAIFLLEQAAIEENDTFYMTQDTIAKHLGSAREVVSRMLKYFSEEGYVKVARGKITILDQKKLIELANESNK</sequence>
<proteinExistence type="predicted"/>
<dbReference type="Gene3D" id="1.10.10.10">
    <property type="entry name" value="Winged helix-like DNA-binding domain superfamily/Winged helix DNA-binding domain"/>
    <property type="match status" value="1"/>
</dbReference>
<evidence type="ECO:0000256" key="3">
    <source>
        <dbReference type="ARBA" id="ARBA00023163"/>
    </source>
</evidence>
<dbReference type="Pfam" id="PF13545">
    <property type="entry name" value="HTH_Crp_2"/>
    <property type="match status" value="1"/>
</dbReference>
<dbReference type="PROSITE" id="PS51063">
    <property type="entry name" value="HTH_CRP_2"/>
    <property type="match status" value="1"/>
</dbReference>
<dbReference type="RefSeq" id="WP_154518442.1">
    <property type="nucleotide sequence ID" value="NZ_VUMT01000006.1"/>
</dbReference>
<dbReference type="PANTHER" id="PTHR24567">
    <property type="entry name" value="CRP FAMILY TRANSCRIPTIONAL REGULATORY PROTEIN"/>
    <property type="match status" value="1"/>
</dbReference>
<evidence type="ECO:0000313" key="6">
    <source>
        <dbReference type="Proteomes" id="UP000482209"/>
    </source>
</evidence>
<dbReference type="InterPro" id="IPR012318">
    <property type="entry name" value="HTH_CRP"/>
</dbReference>
<reference evidence="5 6" key="1">
    <citation type="submission" date="2019-08" db="EMBL/GenBank/DDBJ databases">
        <title>In-depth cultivation of the pig gut microbiome towards novel bacterial diversity and tailored functional studies.</title>
        <authorList>
            <person name="Wylensek D."/>
            <person name="Hitch T.C.A."/>
            <person name="Clavel T."/>
        </authorList>
    </citation>
    <scope>NUCLEOTIDE SEQUENCE [LARGE SCALE GENOMIC DNA]</scope>
    <source>
        <strain evidence="5 6">WCA-693-APC-MOT-I</strain>
    </source>
</reference>
<dbReference type="EMBL" id="VUMT01000006">
    <property type="protein sequence ID" value="MSS63325.1"/>
    <property type="molecule type" value="Genomic_DNA"/>
</dbReference>
<comment type="caution">
    <text evidence="5">The sequence shown here is derived from an EMBL/GenBank/DDBJ whole genome shotgun (WGS) entry which is preliminary data.</text>
</comment>
<dbReference type="CDD" id="cd00092">
    <property type="entry name" value="HTH_CRP"/>
    <property type="match status" value="1"/>
</dbReference>
<dbReference type="InterPro" id="IPR036388">
    <property type="entry name" value="WH-like_DNA-bd_sf"/>
</dbReference>
<dbReference type="InterPro" id="IPR050397">
    <property type="entry name" value="Env_Response_Regulators"/>
</dbReference>
<dbReference type="InterPro" id="IPR036390">
    <property type="entry name" value="WH_DNA-bd_sf"/>
</dbReference>
<dbReference type="SMART" id="SM00419">
    <property type="entry name" value="HTH_CRP"/>
    <property type="match status" value="1"/>
</dbReference>
<feature type="domain" description="HTH crp-type" evidence="4">
    <location>
        <begin position="153"/>
        <end position="219"/>
    </location>
</feature>
<dbReference type="CDD" id="cd00038">
    <property type="entry name" value="CAP_ED"/>
    <property type="match status" value="1"/>
</dbReference>
<dbReference type="Gene3D" id="2.60.120.10">
    <property type="entry name" value="Jelly Rolls"/>
    <property type="match status" value="1"/>
</dbReference>
<gene>
    <name evidence="5" type="ORF">FYJ58_05465</name>
</gene>